<dbReference type="PIRSF" id="PIRSF030850">
    <property type="entry name" value="UCP030850"/>
    <property type="match status" value="1"/>
</dbReference>
<dbReference type="OrthoDB" id="5678128at2"/>
<dbReference type="EMBL" id="CZDF01000188">
    <property type="protein sequence ID" value="CUR35920.1"/>
    <property type="molecule type" value="Genomic_DNA"/>
</dbReference>
<feature type="domain" description="ScoMcrA-like DNA sulfur-binding" evidence="2">
    <location>
        <begin position="17"/>
        <end position="164"/>
    </location>
</feature>
<dbReference type="Pfam" id="PF13391">
    <property type="entry name" value="HNH_2"/>
    <property type="match status" value="1"/>
</dbReference>
<protein>
    <submittedName>
        <fullName evidence="3">Uncharacterized protein</fullName>
    </submittedName>
</protein>
<accession>A0A1J1LTJ3</accession>
<evidence type="ECO:0000259" key="2">
    <source>
        <dbReference type="Pfam" id="PF26340"/>
    </source>
</evidence>
<dbReference type="AlphaFoldDB" id="A0A1J1LTJ3"/>
<evidence type="ECO:0000259" key="1">
    <source>
        <dbReference type="Pfam" id="PF13391"/>
    </source>
</evidence>
<proteinExistence type="predicted"/>
<organism evidence="3 4">
    <name type="scientific">Planktothrix tepida PCC 9214</name>
    <dbReference type="NCBI Taxonomy" id="671072"/>
    <lineage>
        <taxon>Bacteria</taxon>
        <taxon>Bacillati</taxon>
        <taxon>Cyanobacteriota</taxon>
        <taxon>Cyanophyceae</taxon>
        <taxon>Oscillatoriophycideae</taxon>
        <taxon>Oscillatoriales</taxon>
        <taxon>Microcoleaceae</taxon>
        <taxon>Planktothrix</taxon>
    </lineage>
</organism>
<dbReference type="InterPro" id="IPR003615">
    <property type="entry name" value="HNH_nuc"/>
</dbReference>
<feature type="domain" description="HNH nuclease" evidence="1">
    <location>
        <begin position="211"/>
        <end position="265"/>
    </location>
</feature>
<dbReference type="Proteomes" id="UP000184315">
    <property type="component" value="Unassembled WGS sequence"/>
</dbReference>
<dbReference type="STRING" id="671072.PL921480030"/>
<dbReference type="Pfam" id="PF26340">
    <property type="entry name" value="DNA-SBD_ScoMcrA"/>
    <property type="match status" value="1"/>
</dbReference>
<evidence type="ECO:0000313" key="3">
    <source>
        <dbReference type="EMBL" id="CUR35920.1"/>
    </source>
</evidence>
<reference evidence="4" key="1">
    <citation type="submission" date="2015-10" db="EMBL/GenBank/DDBJ databases">
        <authorList>
            <person name="Regsiter A."/>
            <person name="william w."/>
        </authorList>
    </citation>
    <scope>NUCLEOTIDE SEQUENCE [LARGE SCALE GENOMIC DNA]</scope>
</reference>
<keyword evidence="4" id="KW-1185">Reference proteome</keyword>
<dbReference type="RefSeq" id="WP_072717060.1">
    <property type="nucleotide sequence ID" value="NZ_LN889764.1"/>
</dbReference>
<sequence>MDSTQQPNNRQTLGDYCKRFSELRVNKIRQRGDAPYKPILLLSVIDLITQGIIEKNEITVSDELINTFKKHWQFLGNEGYSGGLHYPFFHLKRENFWHLKLKPDFDGFQPKSINKLKQAVEYAKLDEQLFELIKNGETRKELVDTLISVWFSDTQKELEDILGVNQNLQTEAEQELTQLDQLIEKKIRIYKSVMRDAFFRKSIIHIYDYKCAFCGLKVIRSINQTIVDGAHIKPMSLFYDNKIDNGISFCKNHHWAFDRGWFTIDNNYKIIVAEDLQEISPHARPMKDFNGDSLFLPNMEKFYPRLDAIQWHRNNIFKTVLG</sequence>
<gene>
    <name evidence="3" type="ORF">PL921480030</name>
</gene>
<evidence type="ECO:0000313" key="4">
    <source>
        <dbReference type="Proteomes" id="UP000184315"/>
    </source>
</evidence>
<name>A0A1J1LTJ3_9CYAN</name>
<dbReference type="CDD" id="cd00085">
    <property type="entry name" value="HNHc"/>
    <property type="match status" value="1"/>
</dbReference>
<dbReference type="InterPro" id="IPR011396">
    <property type="entry name" value="PT_DNA_restrict"/>
</dbReference>
<dbReference type="InterPro" id="IPR058813">
    <property type="entry name" value="DNA-SBD_ScoMcrA"/>
</dbReference>